<evidence type="ECO:0000313" key="2">
    <source>
        <dbReference type="Proteomes" id="UP000032360"/>
    </source>
</evidence>
<keyword evidence="2" id="KW-1185">Reference proteome</keyword>
<dbReference type="EMBL" id="JXYS01000078">
    <property type="protein sequence ID" value="KJF16619.1"/>
    <property type="molecule type" value="Genomic_DNA"/>
</dbReference>
<dbReference type="AlphaFoldDB" id="A0A0D8HFG9"/>
<sequence>MRPIKLTAQNFYGVTDRSVFGMLKQQAKHICSSICKSNIDLAAIQKLTPMMLTRYKSSGQGPPLLFAPYRAEAFVAVCIKDTHDD</sequence>
<reference evidence="1 2" key="1">
    <citation type="submission" date="2015-01" db="EMBL/GenBank/DDBJ databases">
        <title>Draft genome of the acidophilic iron oxidizer Acidithrix ferrooxidans strain Py-F3.</title>
        <authorList>
            <person name="Poehlein A."/>
            <person name="Eisen S."/>
            <person name="Schloemann M."/>
            <person name="Johnson B.D."/>
            <person name="Daniel R."/>
            <person name="Muehling M."/>
        </authorList>
    </citation>
    <scope>NUCLEOTIDE SEQUENCE [LARGE SCALE GENOMIC DNA]</scope>
    <source>
        <strain evidence="1 2">Py-F3</strain>
    </source>
</reference>
<evidence type="ECO:0000313" key="1">
    <source>
        <dbReference type="EMBL" id="KJF16619.1"/>
    </source>
</evidence>
<dbReference type="STRING" id="1280514.AXFE_24810"/>
<accession>A0A0D8HFG9</accession>
<dbReference type="Proteomes" id="UP000032360">
    <property type="component" value="Unassembled WGS sequence"/>
</dbReference>
<name>A0A0D8HFG9_9ACTN</name>
<proteinExistence type="predicted"/>
<comment type="caution">
    <text evidence="1">The sequence shown here is derived from an EMBL/GenBank/DDBJ whole genome shotgun (WGS) entry which is preliminary data.</text>
</comment>
<gene>
    <name evidence="1" type="ORF">AXFE_24810</name>
</gene>
<protein>
    <submittedName>
        <fullName evidence="1">Uncharacterized protein</fullName>
    </submittedName>
</protein>
<organism evidence="1 2">
    <name type="scientific">Acidithrix ferrooxidans</name>
    <dbReference type="NCBI Taxonomy" id="1280514"/>
    <lineage>
        <taxon>Bacteria</taxon>
        <taxon>Bacillati</taxon>
        <taxon>Actinomycetota</taxon>
        <taxon>Acidimicrobiia</taxon>
        <taxon>Acidimicrobiales</taxon>
        <taxon>Acidimicrobiaceae</taxon>
        <taxon>Acidithrix</taxon>
    </lineage>
</organism>